<comment type="caution">
    <text evidence="2">The sequence shown here is derived from an EMBL/GenBank/DDBJ whole genome shotgun (WGS) entry which is preliminary data.</text>
</comment>
<keyword evidence="3" id="KW-1185">Reference proteome</keyword>
<sequence>MKSLKFKRLLVLSNSIKSANLFEFSPNLNLITAEDNSVGKSTLLKLIFWGLGCEPELDTTWTNQDCKTIVDFQIDDKSFRVQRYKNQIHLKENENEVQEFQKITGEYSKRFAEIVDFKALLPNQNTSLVETPPPAFYFLPFYLDQKRSWTKAWDNFDNLAQYQSWKSTIIRYHVGLLTPEHFEIESDKSDKKVTQKTYETEVVKFDTAIEIVESYIPQKLQTVTNINALNKITESIKEDLKSLQESQEKLLNNMAILNSEKAYLYQQQILTEKLIFELDKDYKYTVENIEDEEIECPLCGVVHENTILNRTSILTDKAQAENQLKVLLSEIEKLNSKMDKNENELNDARQRIKEINSKYVIEEENEPPVNFNQIIESIAGKSIKESVIQTKAIKQGEIKQIDDDIKKLNKEQKELITKETIESINDTFKSILTKYIKSLDAEAVNLSEINSPLDYNKIIKEGGAAEGVRAILAYYLTIFTMVEKFGSEVKSALIIDTPNQQEQSHTNYDKIVSLLTSEFTNDTQIIISAMENIHLKPYADKANIIVLDKNKLLIKEKYIELKSEFI</sequence>
<reference evidence="2 3" key="1">
    <citation type="submission" date="2023-03" db="EMBL/GenBank/DDBJ databases">
        <title>Genome sequencing of Aquirufa.</title>
        <authorList>
            <person name="Pitt A."/>
            <person name="Hahn M.W."/>
        </authorList>
    </citation>
    <scope>NUCLEOTIDE SEQUENCE [LARGE SCALE GENOMIC DNA]</scope>
    <source>
        <strain evidence="2 3">WAEICH-18A</strain>
    </source>
</reference>
<name>A0ABT6BK47_9BACT</name>
<gene>
    <name evidence="2" type="ORF">PQG43_05525</name>
</gene>
<proteinExistence type="predicted"/>
<evidence type="ECO:0008006" key="4">
    <source>
        <dbReference type="Google" id="ProtNLM"/>
    </source>
</evidence>
<dbReference type="RefSeq" id="WP_276343976.1">
    <property type="nucleotide sequence ID" value="NZ_JARJOW010000003.1"/>
</dbReference>
<accession>A0ABT6BK47</accession>
<feature type="coiled-coil region" evidence="1">
    <location>
        <begin position="391"/>
        <end position="418"/>
    </location>
</feature>
<evidence type="ECO:0000313" key="3">
    <source>
        <dbReference type="Proteomes" id="UP001321344"/>
    </source>
</evidence>
<evidence type="ECO:0000313" key="2">
    <source>
        <dbReference type="EMBL" id="MDF5690314.1"/>
    </source>
</evidence>
<feature type="coiled-coil region" evidence="1">
    <location>
        <begin position="317"/>
        <end position="365"/>
    </location>
</feature>
<dbReference type="InterPro" id="IPR027417">
    <property type="entry name" value="P-loop_NTPase"/>
</dbReference>
<organism evidence="2 3">
    <name type="scientific">Aquirufa aurantiipilula</name>
    <dbReference type="NCBI Taxonomy" id="2696561"/>
    <lineage>
        <taxon>Bacteria</taxon>
        <taxon>Pseudomonadati</taxon>
        <taxon>Bacteroidota</taxon>
        <taxon>Cytophagia</taxon>
        <taxon>Cytophagales</taxon>
        <taxon>Flectobacillaceae</taxon>
        <taxon>Aquirufa</taxon>
    </lineage>
</organism>
<dbReference type="Gene3D" id="3.40.50.300">
    <property type="entry name" value="P-loop containing nucleotide triphosphate hydrolases"/>
    <property type="match status" value="1"/>
</dbReference>
<protein>
    <recommendedName>
        <fullName evidence="4">Rad50/SbcC-type AAA domain-containing protein</fullName>
    </recommendedName>
</protein>
<keyword evidence="1" id="KW-0175">Coiled coil</keyword>
<feature type="coiled-coil region" evidence="1">
    <location>
        <begin position="226"/>
        <end position="260"/>
    </location>
</feature>
<dbReference type="Proteomes" id="UP001321344">
    <property type="component" value="Unassembled WGS sequence"/>
</dbReference>
<evidence type="ECO:0000256" key="1">
    <source>
        <dbReference type="SAM" id="Coils"/>
    </source>
</evidence>
<dbReference type="EMBL" id="JARJOW010000003">
    <property type="protein sequence ID" value="MDF5690314.1"/>
    <property type="molecule type" value="Genomic_DNA"/>
</dbReference>